<dbReference type="OrthoDB" id="9763887at2"/>
<keyword evidence="9" id="KW-1185">Reference proteome</keyword>
<dbReference type="EMBL" id="CP002959">
    <property type="protein sequence ID" value="AFM14480.1"/>
    <property type="molecule type" value="Genomic_DNA"/>
</dbReference>
<comment type="similarity">
    <text evidence="1">Belongs to the thymidine/pyrimidine-nucleoside phosphorylase family.</text>
</comment>
<dbReference type="PANTHER" id="PTHR10515:SF0">
    <property type="entry name" value="THYMIDINE PHOSPHORYLASE"/>
    <property type="match status" value="1"/>
</dbReference>
<evidence type="ECO:0000256" key="5">
    <source>
        <dbReference type="ARBA" id="ARBA00022679"/>
    </source>
</evidence>
<dbReference type="Proteomes" id="UP000006048">
    <property type="component" value="Chromosome"/>
</dbReference>
<dbReference type="GO" id="GO:0006206">
    <property type="term" value="P:pyrimidine nucleobase metabolic process"/>
    <property type="evidence" value="ECO:0007669"/>
    <property type="project" value="InterPro"/>
</dbReference>
<evidence type="ECO:0000256" key="6">
    <source>
        <dbReference type="ARBA" id="ARBA00048550"/>
    </source>
</evidence>
<keyword evidence="5 8" id="KW-0808">Transferase</keyword>
<keyword evidence="4 8" id="KW-0328">Glycosyltransferase</keyword>
<dbReference type="NCBIfam" id="TIGR02644">
    <property type="entry name" value="Y_phosphoryl"/>
    <property type="match status" value="1"/>
</dbReference>
<proteinExistence type="inferred from homology"/>
<dbReference type="GO" id="GO:0004645">
    <property type="term" value="F:1,4-alpha-oligoglucan phosphorylase activity"/>
    <property type="evidence" value="ECO:0007669"/>
    <property type="project" value="InterPro"/>
</dbReference>
<dbReference type="NCBIfam" id="NF004490">
    <property type="entry name" value="PRK05820.1"/>
    <property type="match status" value="1"/>
</dbReference>
<dbReference type="GO" id="GO:0006213">
    <property type="term" value="P:pyrimidine nucleoside metabolic process"/>
    <property type="evidence" value="ECO:0007669"/>
    <property type="project" value="InterPro"/>
</dbReference>
<dbReference type="Pfam" id="PF00591">
    <property type="entry name" value="Glycos_transf_3"/>
    <property type="match status" value="1"/>
</dbReference>
<dbReference type="FunFam" id="3.40.1030.10:FF:000003">
    <property type="entry name" value="Pyrimidine-nucleoside phosphorylase"/>
    <property type="match status" value="1"/>
</dbReference>
<dbReference type="Gene3D" id="3.90.1170.30">
    <property type="entry name" value="Pyrimidine nucleoside phosphorylase-like, C-terminal domain"/>
    <property type="match status" value="1"/>
</dbReference>
<organism evidence="8 9">
    <name type="scientific">Turneriella parva (strain ATCC BAA-1111 / DSM 21527 / NCTC 11395 / H)</name>
    <name type="common">Leptospira parva</name>
    <dbReference type="NCBI Taxonomy" id="869212"/>
    <lineage>
        <taxon>Bacteria</taxon>
        <taxon>Pseudomonadati</taxon>
        <taxon>Spirochaetota</taxon>
        <taxon>Spirochaetia</taxon>
        <taxon>Leptospirales</taxon>
        <taxon>Leptospiraceae</taxon>
        <taxon>Turneriella</taxon>
    </lineage>
</organism>
<dbReference type="InterPro" id="IPR018090">
    <property type="entry name" value="Pyrmidine_PPas_bac/euk"/>
</dbReference>
<accession>I4BB23</accession>
<dbReference type="GO" id="GO:0005829">
    <property type="term" value="C:cytosol"/>
    <property type="evidence" value="ECO:0007669"/>
    <property type="project" value="TreeGrafter"/>
</dbReference>
<dbReference type="SUPFAM" id="SSF54680">
    <property type="entry name" value="Pyrimidine nucleoside phosphorylase C-terminal domain"/>
    <property type="match status" value="1"/>
</dbReference>
<evidence type="ECO:0000313" key="9">
    <source>
        <dbReference type="Proteomes" id="UP000006048"/>
    </source>
</evidence>
<evidence type="ECO:0000259" key="7">
    <source>
        <dbReference type="SMART" id="SM00941"/>
    </source>
</evidence>
<dbReference type="InterPro" id="IPR000053">
    <property type="entry name" value="Thymidine/pyrmidine_PPase"/>
</dbReference>
<name>I4BB23_TURPD</name>
<dbReference type="InterPro" id="IPR036566">
    <property type="entry name" value="PYNP-like_C_sf"/>
</dbReference>
<dbReference type="RefSeq" id="WP_014804957.1">
    <property type="nucleotide sequence ID" value="NC_018020.1"/>
</dbReference>
<dbReference type="Pfam" id="PF07831">
    <property type="entry name" value="PYNP_C"/>
    <property type="match status" value="1"/>
</dbReference>
<evidence type="ECO:0000256" key="2">
    <source>
        <dbReference type="ARBA" id="ARBA00011738"/>
    </source>
</evidence>
<dbReference type="Gene3D" id="1.20.970.10">
    <property type="entry name" value="Transferase, Pyrimidine Nucleoside Phosphorylase, Chain C"/>
    <property type="match status" value="1"/>
</dbReference>
<dbReference type="EC" id="2.4.2.4" evidence="3"/>
<dbReference type="SMART" id="SM00941">
    <property type="entry name" value="PYNP_C"/>
    <property type="match status" value="1"/>
</dbReference>
<protein>
    <recommendedName>
        <fullName evidence="3">thymidine phosphorylase</fullName>
        <ecNumber evidence="3">2.4.2.4</ecNumber>
    </recommendedName>
</protein>
<dbReference type="InterPro" id="IPR017459">
    <property type="entry name" value="Glycosyl_Trfase_fam3_N_dom"/>
</dbReference>
<reference evidence="8 9" key="1">
    <citation type="submission" date="2012-06" db="EMBL/GenBank/DDBJ databases">
        <title>The complete chromosome of genome of Turneriella parva DSM 21527.</title>
        <authorList>
            <consortium name="US DOE Joint Genome Institute (JGI-PGF)"/>
            <person name="Lucas S."/>
            <person name="Han J."/>
            <person name="Lapidus A."/>
            <person name="Bruce D."/>
            <person name="Goodwin L."/>
            <person name="Pitluck S."/>
            <person name="Peters L."/>
            <person name="Kyrpides N."/>
            <person name="Mavromatis K."/>
            <person name="Ivanova N."/>
            <person name="Mikhailova N."/>
            <person name="Chertkov O."/>
            <person name="Detter J.C."/>
            <person name="Tapia R."/>
            <person name="Han C."/>
            <person name="Land M."/>
            <person name="Hauser L."/>
            <person name="Markowitz V."/>
            <person name="Cheng J.-F."/>
            <person name="Hugenholtz P."/>
            <person name="Woyke T."/>
            <person name="Wu D."/>
            <person name="Gronow S."/>
            <person name="Wellnitz S."/>
            <person name="Brambilla E."/>
            <person name="Klenk H.-P."/>
            <person name="Eisen J.A."/>
        </authorList>
    </citation>
    <scope>NUCLEOTIDE SEQUENCE [LARGE SCALE GENOMIC DNA]</scope>
    <source>
        <strain evidence="9">ATCC BAA-1111 / DSM 21527 / NCTC 11395 / H</strain>
    </source>
</reference>
<dbReference type="SUPFAM" id="SSF47648">
    <property type="entry name" value="Nucleoside phosphorylase/phosphoribosyltransferase N-terminal domain"/>
    <property type="match status" value="1"/>
</dbReference>
<dbReference type="STRING" id="869212.Turpa_3846"/>
<evidence type="ECO:0000256" key="3">
    <source>
        <dbReference type="ARBA" id="ARBA00011892"/>
    </source>
</evidence>
<comment type="subunit">
    <text evidence="2">Homodimer.</text>
</comment>
<dbReference type="HOGENOM" id="CLU_025040_0_1_12"/>
<dbReference type="GO" id="GO:0009032">
    <property type="term" value="F:thymidine phosphorylase activity"/>
    <property type="evidence" value="ECO:0007669"/>
    <property type="project" value="UniProtKB-EC"/>
</dbReference>
<dbReference type="SUPFAM" id="SSF52418">
    <property type="entry name" value="Nucleoside phosphorylase/phosphoribosyltransferase catalytic domain"/>
    <property type="match status" value="1"/>
</dbReference>
<dbReference type="PIRSF" id="PIRSF000478">
    <property type="entry name" value="TP_PyNP"/>
    <property type="match status" value="1"/>
</dbReference>
<dbReference type="KEGG" id="tpx:Turpa_3846"/>
<dbReference type="InterPro" id="IPR000312">
    <property type="entry name" value="Glycosyl_Trfase_fam3"/>
</dbReference>
<dbReference type="PATRIC" id="fig|869212.3.peg.3875"/>
<evidence type="ECO:0000256" key="1">
    <source>
        <dbReference type="ARBA" id="ARBA00006915"/>
    </source>
</evidence>
<dbReference type="Gene3D" id="3.40.1030.10">
    <property type="entry name" value="Nucleoside phosphorylase/phosphoribosyltransferase catalytic domain"/>
    <property type="match status" value="1"/>
</dbReference>
<comment type="catalytic activity">
    <reaction evidence="6">
        <text>thymidine + phosphate = 2-deoxy-alpha-D-ribose 1-phosphate + thymine</text>
        <dbReference type="Rhea" id="RHEA:16037"/>
        <dbReference type="ChEBI" id="CHEBI:17748"/>
        <dbReference type="ChEBI" id="CHEBI:17821"/>
        <dbReference type="ChEBI" id="CHEBI:43474"/>
        <dbReference type="ChEBI" id="CHEBI:57259"/>
        <dbReference type="EC" id="2.4.2.4"/>
    </reaction>
</comment>
<dbReference type="PANTHER" id="PTHR10515">
    <property type="entry name" value="THYMIDINE PHOSPHORYLASE"/>
    <property type="match status" value="1"/>
</dbReference>
<gene>
    <name evidence="8" type="ordered locus">Turpa_3846</name>
</gene>
<dbReference type="InterPro" id="IPR036320">
    <property type="entry name" value="Glycosyl_Trfase_fam3_N_dom_sf"/>
</dbReference>
<evidence type="ECO:0000256" key="4">
    <source>
        <dbReference type="ARBA" id="ARBA00022676"/>
    </source>
</evidence>
<dbReference type="InterPro" id="IPR035902">
    <property type="entry name" value="Nuc_phospho_transferase"/>
</dbReference>
<evidence type="ECO:0000313" key="8">
    <source>
        <dbReference type="EMBL" id="AFM14480.1"/>
    </source>
</evidence>
<feature type="domain" description="Pyrimidine nucleoside phosphorylase C-terminal" evidence="7">
    <location>
        <begin position="374"/>
        <end position="446"/>
    </location>
</feature>
<dbReference type="InterPro" id="IPR013102">
    <property type="entry name" value="PYNP_C"/>
</dbReference>
<sequence length="464" mass="50256">MNEIIARKKAGLKLTKAEIDRVVKGVTTGEIPDYQITALLMAICFQGMDVEERSQLTRAMAESGKRLDFSAVKGVKVDKHSTGGVGDKTSLMLAPWLAAAGRKVPMISGRGLGFTGGTLDKLAAIPGYYFEHEQARLTAHLNTTGCFIIGQSADIAPADKKIYALRDVTATVDEISLITASILSKKLTEDLDVLVMDVKCGSGAFMQNLKDARALATSIANTANKAGVKTTCLITAMDFPLGRYTGNTIETWEAFEFCKPTGIYLETAEKLFVKKAKLNREELLVASLVEITVELAVAMLEPASRTNLKARKNALASLMGLWRSGALRQKMEAWVKAQLGDVAGLEKKAENILKAFAANDTKTVYNYRAPAAGYFSHADSRAIGNLMVDLGAGRKKSTDAVVDQVSLEMLKYPGEPVKKGESLLRIYKEDLQANDCKQVDAVCKLALKIGKSKPKIAKNILARI</sequence>
<dbReference type="AlphaFoldDB" id="I4BB23"/>
<dbReference type="Pfam" id="PF02885">
    <property type="entry name" value="Glycos_trans_3N"/>
    <property type="match status" value="1"/>
</dbReference>